<dbReference type="SUPFAM" id="SSF54695">
    <property type="entry name" value="POZ domain"/>
    <property type="match status" value="1"/>
</dbReference>
<dbReference type="InterPro" id="IPR000210">
    <property type="entry name" value="BTB/POZ_dom"/>
</dbReference>
<dbReference type="InterPro" id="IPR011333">
    <property type="entry name" value="SKP1/BTB/POZ_sf"/>
</dbReference>
<dbReference type="Pfam" id="PF00651">
    <property type="entry name" value="BTB"/>
    <property type="match status" value="1"/>
</dbReference>
<evidence type="ECO:0000259" key="1">
    <source>
        <dbReference type="PROSITE" id="PS50097"/>
    </source>
</evidence>
<sequence length="384" mass="43410">MMTHQSDGAMAMQSENTVEPLFQLLVHKVTIENFDLMRDLARRKALPDCPEDSDDFFEQGTVLFLGPFGQAAGLDLQLWLCPNGDREDWDALTITISNEGTEDLPDFTKLALLDSKDGMKEISSCETVGICRAKRGYVRFFFNWTEHNILRVGSRLVLKMEMRFLRRMVQLGSEPTKPQVSSTFHQDVFDYLSDNFFKSTTDRVFIEVTGTRIVCSKALLSCRSPVFQRMFAGNFREATSETIELSDLDVDTAILLLSWIQTDRFPGASEISWAACVKLLMAADRFQIQRLIDSCNRQLRHLLARGLASLQDVVSMRKLIQENATPITSQLGMEELMHCRPVLRIASHLSAARDCEGYLASKAALDPSRLWSVLDFVPQCAKAD</sequence>
<dbReference type="PANTHER" id="PTHR24413">
    <property type="entry name" value="SPECKLE-TYPE POZ PROTEIN"/>
    <property type="match status" value="1"/>
</dbReference>
<dbReference type="PROSITE" id="PS50097">
    <property type="entry name" value="BTB"/>
    <property type="match status" value="1"/>
</dbReference>
<accession>A0A0F7V206</accession>
<protein>
    <submittedName>
        <fullName evidence="2">BTB/POZ domain-containing protein</fullName>
    </submittedName>
</protein>
<dbReference type="AlphaFoldDB" id="A0A0F7V206"/>
<dbReference type="Gene3D" id="3.30.710.10">
    <property type="entry name" value="Potassium Channel Kv1.1, Chain A"/>
    <property type="match status" value="1"/>
</dbReference>
<dbReference type="EMBL" id="LN714497">
    <property type="protein sequence ID" value="CEL74150.1"/>
    <property type="molecule type" value="Genomic_DNA"/>
</dbReference>
<dbReference type="SMART" id="SM00225">
    <property type="entry name" value="BTB"/>
    <property type="match status" value="1"/>
</dbReference>
<evidence type="ECO:0000313" key="2">
    <source>
        <dbReference type="EMBL" id="CEL74150.1"/>
    </source>
</evidence>
<proteinExistence type="predicted"/>
<organism evidence="2">
    <name type="scientific">Toxoplasma gondii (strain ATCC 50861 / VEG)</name>
    <dbReference type="NCBI Taxonomy" id="432359"/>
    <lineage>
        <taxon>Eukaryota</taxon>
        <taxon>Sar</taxon>
        <taxon>Alveolata</taxon>
        <taxon>Apicomplexa</taxon>
        <taxon>Conoidasida</taxon>
        <taxon>Coccidia</taxon>
        <taxon>Eucoccidiorida</taxon>
        <taxon>Eimeriorina</taxon>
        <taxon>Sarcocystidae</taxon>
        <taxon>Toxoplasma</taxon>
    </lineage>
</organism>
<feature type="domain" description="BTB" evidence="1">
    <location>
        <begin position="202"/>
        <end position="269"/>
    </location>
</feature>
<gene>
    <name evidence="2" type="ORF">BN1205_071700</name>
</gene>
<reference evidence="2" key="1">
    <citation type="journal article" date="2015" name="PLoS ONE">
        <title>Comprehensive Evaluation of Toxoplasma gondii VEG and Neospora caninum LIV Genomes with Tachyzoite Stage Transcriptome and Proteome Defines Novel Transcript Features.</title>
        <authorList>
            <person name="Ramaprasad A."/>
            <person name="Mourier T."/>
            <person name="Naeem R."/>
            <person name="Malas T.B."/>
            <person name="Moussa E."/>
            <person name="Panigrahi A."/>
            <person name="Vermont S.J."/>
            <person name="Otto T.D."/>
            <person name="Wastling J."/>
            <person name="Pain A."/>
        </authorList>
    </citation>
    <scope>NUCLEOTIDE SEQUENCE</scope>
    <source>
        <strain evidence="2">VEG</strain>
    </source>
</reference>
<name>A0A0F7V206_TOXGV</name>